<evidence type="ECO:0000256" key="5">
    <source>
        <dbReference type="ARBA" id="ARBA00010774"/>
    </source>
</evidence>
<dbReference type="OrthoDB" id="428734at2759"/>
<dbReference type="GO" id="GO:0006368">
    <property type="term" value="P:transcription elongation by RNA polymerase II"/>
    <property type="evidence" value="ECO:0007669"/>
    <property type="project" value="EnsemblFungi"/>
</dbReference>
<evidence type="ECO:0000256" key="14">
    <source>
        <dbReference type="ARBA" id="ARBA00022842"/>
    </source>
</evidence>
<keyword evidence="17" id="KW-0804">Transcription</keyword>
<evidence type="ECO:0000256" key="20">
    <source>
        <dbReference type="ARBA" id="ARBA00030493"/>
    </source>
</evidence>
<name>W6MSA7_9ASCO</name>
<dbReference type="AlphaFoldDB" id="W6MSA7"/>
<organism evidence="25 26">
    <name type="scientific">Kuraishia capsulata CBS 1993</name>
    <dbReference type="NCBI Taxonomy" id="1382522"/>
    <lineage>
        <taxon>Eukaryota</taxon>
        <taxon>Fungi</taxon>
        <taxon>Dikarya</taxon>
        <taxon>Ascomycota</taxon>
        <taxon>Saccharomycotina</taxon>
        <taxon>Pichiomycetes</taxon>
        <taxon>Pichiales</taxon>
        <taxon>Pichiaceae</taxon>
        <taxon>Kuraishia</taxon>
    </lineage>
</organism>
<accession>W6MSA7</accession>
<dbReference type="GO" id="GO:0003723">
    <property type="term" value="F:RNA binding"/>
    <property type="evidence" value="ECO:0007669"/>
    <property type="project" value="UniProtKB-KW"/>
</dbReference>
<keyword evidence="18" id="KW-0539">Nucleus</keyword>
<feature type="domain" description="Endonuclease/exonuclease/phosphatase" evidence="24">
    <location>
        <begin position="415"/>
        <end position="725"/>
    </location>
</feature>
<feature type="compositionally biased region" description="Low complexity" evidence="23">
    <location>
        <begin position="10"/>
        <end position="27"/>
    </location>
</feature>
<evidence type="ECO:0000259" key="24">
    <source>
        <dbReference type="Pfam" id="PF03372"/>
    </source>
</evidence>
<dbReference type="GO" id="GO:0007089">
    <property type="term" value="P:traversing start control point of mitotic cell cycle"/>
    <property type="evidence" value="ECO:0007669"/>
    <property type="project" value="EnsemblFungi"/>
</dbReference>
<evidence type="ECO:0000313" key="26">
    <source>
        <dbReference type="Proteomes" id="UP000019384"/>
    </source>
</evidence>
<evidence type="ECO:0000256" key="23">
    <source>
        <dbReference type="SAM" id="MobiDB-lite"/>
    </source>
</evidence>
<dbReference type="GeneID" id="34522951"/>
<keyword evidence="10" id="KW-0479">Metal-binding</keyword>
<dbReference type="GO" id="GO:0006260">
    <property type="term" value="P:DNA replication"/>
    <property type="evidence" value="ECO:0007669"/>
    <property type="project" value="EnsemblFungi"/>
</dbReference>
<keyword evidence="12" id="KW-0378">Hydrolase</keyword>
<keyword evidence="26" id="KW-1185">Reference proteome</keyword>
<comment type="similarity">
    <text evidence="5">Belongs to the CCR4/nocturin family.</text>
</comment>
<dbReference type="GO" id="GO:0000076">
    <property type="term" value="P:DNA replication checkpoint signaling"/>
    <property type="evidence" value="ECO:0007669"/>
    <property type="project" value="EnsemblFungi"/>
</dbReference>
<dbReference type="InterPro" id="IPR001611">
    <property type="entry name" value="Leu-rich_rpt"/>
</dbReference>
<dbReference type="Proteomes" id="UP000019384">
    <property type="component" value="Unassembled WGS sequence"/>
</dbReference>
<evidence type="ECO:0000256" key="3">
    <source>
        <dbReference type="ARBA" id="ARBA00004123"/>
    </source>
</evidence>
<keyword evidence="14" id="KW-0460">Magnesium</keyword>
<evidence type="ECO:0000256" key="11">
    <source>
        <dbReference type="ARBA" id="ARBA00022737"/>
    </source>
</evidence>
<evidence type="ECO:0000256" key="9">
    <source>
        <dbReference type="ARBA" id="ARBA00022722"/>
    </source>
</evidence>
<dbReference type="PANTHER" id="PTHR12121">
    <property type="entry name" value="CARBON CATABOLITE REPRESSOR PROTEIN 4"/>
    <property type="match status" value="1"/>
</dbReference>
<evidence type="ECO:0000256" key="17">
    <source>
        <dbReference type="ARBA" id="ARBA00023163"/>
    </source>
</evidence>
<keyword evidence="11" id="KW-0677">Repeat</keyword>
<proteinExistence type="inferred from homology"/>
<dbReference type="STRING" id="1382522.W6MSA7"/>
<dbReference type="CDD" id="cd09097">
    <property type="entry name" value="Deadenylase_CCR4"/>
    <property type="match status" value="1"/>
</dbReference>
<dbReference type="GO" id="GO:0030015">
    <property type="term" value="C:CCR4-NOT core complex"/>
    <property type="evidence" value="ECO:0007669"/>
    <property type="project" value="EnsemblFungi"/>
</dbReference>
<dbReference type="Pfam" id="PF13855">
    <property type="entry name" value="LRR_8"/>
    <property type="match status" value="1"/>
</dbReference>
<evidence type="ECO:0000256" key="10">
    <source>
        <dbReference type="ARBA" id="ARBA00022723"/>
    </source>
</evidence>
<dbReference type="InterPro" id="IPR036691">
    <property type="entry name" value="Endo/exonu/phosph_ase_sf"/>
</dbReference>
<evidence type="ECO:0000256" key="8">
    <source>
        <dbReference type="ARBA" id="ARBA00022614"/>
    </source>
</evidence>
<evidence type="ECO:0000256" key="6">
    <source>
        <dbReference type="ARBA" id="ARBA00012161"/>
    </source>
</evidence>
<keyword evidence="13" id="KW-0269">Exonuclease</keyword>
<evidence type="ECO:0000256" key="21">
    <source>
        <dbReference type="ARBA" id="ARBA00031469"/>
    </source>
</evidence>
<keyword evidence="16" id="KW-0805">Transcription regulation</keyword>
<dbReference type="GO" id="GO:0000932">
    <property type="term" value="C:P-body"/>
    <property type="evidence" value="ECO:0007669"/>
    <property type="project" value="EnsemblFungi"/>
</dbReference>
<feature type="region of interest" description="Disordered" evidence="23">
    <location>
        <begin position="1"/>
        <end position="27"/>
    </location>
</feature>
<comment type="subcellular location">
    <subcellularLocation>
        <location evidence="4">Cytoplasm</location>
    </subcellularLocation>
    <subcellularLocation>
        <location evidence="3">Nucleus</location>
    </subcellularLocation>
</comment>
<evidence type="ECO:0000256" key="13">
    <source>
        <dbReference type="ARBA" id="ARBA00022839"/>
    </source>
</evidence>
<gene>
    <name evidence="25" type="ORF">KUCA_T00005572001</name>
</gene>
<dbReference type="SUPFAM" id="SSF56219">
    <property type="entry name" value="DNase I-like"/>
    <property type="match status" value="1"/>
</dbReference>
<comment type="cofactor">
    <cofactor evidence="2">
        <name>Mg(2+)</name>
        <dbReference type="ChEBI" id="CHEBI:18420"/>
    </cofactor>
</comment>
<dbReference type="SUPFAM" id="SSF52058">
    <property type="entry name" value="L domain-like"/>
    <property type="match status" value="1"/>
</dbReference>
<keyword evidence="9" id="KW-0540">Nuclease</keyword>
<keyword evidence="15" id="KW-0694">RNA-binding</keyword>
<sequence>MNVASQFKHGQSGSDQSQQQLQSQHILQQLQQQQGQPIYSSLDGYGSQPQQRESVLNPASALAQTIYQNQFRSNQVQPQGNASQQGQSQIQSLNQQLQQQLQQQQHQQQQQQPGTPQSHVLGLAQQLRPNDRAHASIDMDASLASSVHWQHQVQLAQLSRNSSVPHFYARQAAASSRKALNGTSVLETKSNSLVEQTKSLLSSVPEDVEQTNGETNRNPLLQHKKLTNDTIDDDEEEQRIRLQENNKQLWTSLDLSGQDLMNVSPKLFNYEFLSKLYLNGNKLRFVPPAISKLKSLRMVDLSQNQLTEFPSELGTLFNLRYLYAFDNNLTTVPYEFGKLFSLEFLGIEGNTAMNPDFLRILASKGTKGLVVHLRDTAPPPSPPKKRPWITLGDDGEPVDQGEIDVTESSNAFTVMSYNTLCQHYATPSMYKFVPSWALNWEYRRDHLTKEVMSVGTDIICLQEVESRTYDEYWVPLMEKAGYKGVFYCKSRARTMSEKGAKKVDGCATFYKTSKFELSEKKLLEYGYIVMGQDKFKKTEDVFNRFMNKDNIGAVLVLTHISTDTKIIVVNTHLHWDPAFNDVKTLQVGVLLDELQQMTKRLAKYGPPSEMQKIPLVVCGDLNSQTNSAVYQLFSQGTVKEHSDIEGRDYGKFTEEGFSHPFHFSSAYNSIGELPFTNLSPTFTDVIDYIWYTTPTLVVKGLLGQVDPDYLKNVIGLPDPEIPSDHIPLVVKFEIKKSKDKKTDGFKADFKSISNSSRKI</sequence>
<dbReference type="HOGENOM" id="CLU_016428_4_1_1"/>
<dbReference type="GO" id="GO:0046872">
    <property type="term" value="F:metal ion binding"/>
    <property type="evidence" value="ECO:0007669"/>
    <property type="project" value="UniProtKB-KW"/>
</dbReference>
<evidence type="ECO:0000256" key="7">
    <source>
        <dbReference type="ARBA" id="ARBA00022490"/>
    </source>
</evidence>
<feature type="region of interest" description="Disordered" evidence="23">
    <location>
        <begin position="97"/>
        <end position="118"/>
    </location>
</feature>
<evidence type="ECO:0000256" key="2">
    <source>
        <dbReference type="ARBA" id="ARBA00001946"/>
    </source>
</evidence>
<keyword evidence="8" id="KW-0433">Leucine-rich repeat</keyword>
<feature type="compositionally biased region" description="Low complexity" evidence="23">
    <location>
        <begin position="97"/>
        <end position="117"/>
    </location>
</feature>
<reference evidence="25" key="1">
    <citation type="submission" date="2013-12" db="EMBL/GenBank/DDBJ databases">
        <authorList>
            <person name="Genoscope - CEA"/>
        </authorList>
    </citation>
    <scope>NUCLEOTIDE SEQUENCE</scope>
    <source>
        <strain evidence="25">CBS 1993</strain>
    </source>
</reference>
<dbReference type="GO" id="GO:0032968">
    <property type="term" value="P:positive regulation of transcription elongation by RNA polymerase II"/>
    <property type="evidence" value="ECO:0007669"/>
    <property type="project" value="EnsemblFungi"/>
</dbReference>
<evidence type="ECO:0000256" key="18">
    <source>
        <dbReference type="ARBA" id="ARBA00023242"/>
    </source>
</evidence>
<dbReference type="FunFam" id="3.60.10.10:FF:000037">
    <property type="entry name" value="Glucose-repressible alcohol dehydrogenase transcriptional effector"/>
    <property type="match status" value="1"/>
</dbReference>
<keyword evidence="7" id="KW-0963">Cytoplasm</keyword>
<dbReference type="EMBL" id="HG793131">
    <property type="protein sequence ID" value="CDK29579.1"/>
    <property type="molecule type" value="Genomic_DNA"/>
</dbReference>
<evidence type="ECO:0000256" key="15">
    <source>
        <dbReference type="ARBA" id="ARBA00022884"/>
    </source>
</evidence>
<reference evidence="25" key="2">
    <citation type="submission" date="2014-02" db="EMBL/GenBank/DDBJ databases">
        <title>Complete DNA sequence of /Kuraishia capsulata/ illustrates novel genomic features among budding yeasts (/Saccharomycotina/).</title>
        <authorList>
            <person name="Morales L."/>
            <person name="Noel B."/>
            <person name="Porcel B."/>
            <person name="Marcet-Houben M."/>
            <person name="Hullo M-F."/>
            <person name="Sacerdot C."/>
            <person name="Tekaia F."/>
            <person name="Leh-Louis V."/>
            <person name="Despons L."/>
            <person name="Khanna V."/>
            <person name="Aury J-M."/>
            <person name="Barbe V."/>
            <person name="Couloux A."/>
            <person name="Labadie K."/>
            <person name="Pelletier E."/>
            <person name="Souciet J-L."/>
            <person name="Boekhout T."/>
            <person name="Gabaldon T."/>
            <person name="Wincker P."/>
            <person name="Dujon B."/>
        </authorList>
    </citation>
    <scope>NUCLEOTIDE SEQUENCE</scope>
    <source>
        <strain evidence="25">CBS 1993</strain>
    </source>
</reference>
<dbReference type="InterPro" id="IPR032675">
    <property type="entry name" value="LRR_dom_sf"/>
</dbReference>
<dbReference type="InterPro" id="IPR005135">
    <property type="entry name" value="Endo/exonuclease/phosphatase"/>
</dbReference>
<evidence type="ECO:0000313" key="25">
    <source>
        <dbReference type="EMBL" id="CDK29579.1"/>
    </source>
</evidence>
<evidence type="ECO:0000256" key="22">
    <source>
        <dbReference type="ARBA" id="ARBA00033317"/>
    </source>
</evidence>
<dbReference type="GO" id="GO:0000289">
    <property type="term" value="P:nuclear-transcribed mRNA poly(A) tail shortening"/>
    <property type="evidence" value="ECO:0007669"/>
    <property type="project" value="EnsemblFungi"/>
</dbReference>
<dbReference type="PANTHER" id="PTHR12121:SF100">
    <property type="entry name" value="POLY(A)-SPECIFIC RIBONUCLEASE"/>
    <property type="match status" value="1"/>
</dbReference>
<dbReference type="Pfam" id="PF03372">
    <property type="entry name" value="Exo_endo_phos"/>
    <property type="match status" value="1"/>
</dbReference>
<dbReference type="InterPro" id="IPR050410">
    <property type="entry name" value="CCR4/nocturin_mRNA_transcr"/>
</dbReference>
<evidence type="ECO:0000256" key="19">
    <source>
        <dbReference type="ARBA" id="ARBA00023475"/>
    </source>
</evidence>
<evidence type="ECO:0000256" key="16">
    <source>
        <dbReference type="ARBA" id="ARBA00023015"/>
    </source>
</evidence>
<dbReference type="Gene3D" id="3.80.10.10">
    <property type="entry name" value="Ribonuclease Inhibitor"/>
    <property type="match status" value="1"/>
</dbReference>
<feature type="region of interest" description="Disordered" evidence="23">
    <location>
        <begin position="197"/>
        <end position="218"/>
    </location>
</feature>
<evidence type="ECO:0000256" key="1">
    <source>
        <dbReference type="ARBA" id="ARBA00001663"/>
    </source>
</evidence>
<dbReference type="EC" id="3.1.13.4" evidence="6"/>
<dbReference type="GO" id="GO:0004535">
    <property type="term" value="F:poly(A)-specific ribonuclease activity"/>
    <property type="evidence" value="ECO:0007669"/>
    <property type="project" value="UniProtKB-EC"/>
</dbReference>
<evidence type="ECO:0000256" key="12">
    <source>
        <dbReference type="ARBA" id="ARBA00022801"/>
    </source>
</evidence>
<dbReference type="GO" id="GO:0016593">
    <property type="term" value="C:Cdc73/Paf1 complex"/>
    <property type="evidence" value="ECO:0007669"/>
    <property type="project" value="EnsemblFungi"/>
</dbReference>
<protein>
    <recommendedName>
        <fullName evidence="19">CCR4-Not complex 3'-5'-exoribonuclease subunit Ccr4</fullName>
        <ecNumber evidence="6">3.1.13.4</ecNumber>
    </recommendedName>
    <alternativeName>
        <fullName evidence="20">Carbon catabolite repressor protein 4</fullName>
    </alternativeName>
    <alternativeName>
        <fullName evidence="21">Cytoplasmic deadenylase</fullName>
    </alternativeName>
    <alternativeName>
        <fullName evidence="22">Glucose-repressible alcohol dehydrogenase transcriptional effector</fullName>
    </alternativeName>
</protein>
<dbReference type="Gene3D" id="3.60.10.10">
    <property type="entry name" value="Endonuclease/exonuclease/phosphatase"/>
    <property type="match status" value="1"/>
</dbReference>
<comment type="catalytic activity">
    <reaction evidence="1">
        <text>Exonucleolytic cleavage of poly(A) to 5'-AMP.</text>
        <dbReference type="EC" id="3.1.13.4"/>
    </reaction>
</comment>
<dbReference type="RefSeq" id="XP_022461563.1">
    <property type="nucleotide sequence ID" value="XM_022606096.1"/>
</dbReference>
<evidence type="ECO:0000256" key="4">
    <source>
        <dbReference type="ARBA" id="ARBA00004496"/>
    </source>
</evidence>